<dbReference type="SUPFAM" id="SSF48498">
    <property type="entry name" value="Tetracyclin repressor-like, C-terminal domain"/>
    <property type="match status" value="1"/>
</dbReference>
<evidence type="ECO:0000256" key="3">
    <source>
        <dbReference type="ARBA" id="ARBA00023163"/>
    </source>
</evidence>
<dbReference type="Proteomes" id="UP000238365">
    <property type="component" value="Chromosome"/>
</dbReference>
<dbReference type="AlphaFoldDB" id="A0A1X1D6X3"/>
<dbReference type="KEGG" id="pgz:C2E15_03310"/>
<sequence length="206" mass="23040">MKKHPGRPREFDPEAFLKTALTVFWNKGYKATSLGDLMAASGLASASIYRLYPDKKSIFLAALSQYMEEGLARMTKRARALPPEKALYETLDYCALLSTGESGTRGCFTLRAASELLPTDAEVSDKINYMFNGIKERLIDILSQGQRQQVFRSDISAETMAESIFMMLEGMRIYGKVNPDLQRLQASNQFIMQSVMLPQAAGGEKR</sequence>
<evidence type="ECO:0000256" key="2">
    <source>
        <dbReference type="ARBA" id="ARBA00023125"/>
    </source>
</evidence>
<evidence type="ECO:0000313" key="7">
    <source>
        <dbReference type="Proteomes" id="UP000238365"/>
    </source>
</evidence>
<dbReference type="RefSeq" id="WP_104956119.1">
    <property type="nucleotide sequence ID" value="NZ_CP026377.1"/>
</dbReference>
<dbReference type="Pfam" id="PF16925">
    <property type="entry name" value="TetR_C_13"/>
    <property type="match status" value="1"/>
</dbReference>
<feature type="domain" description="HTH tetR-type" evidence="5">
    <location>
        <begin position="10"/>
        <end position="70"/>
    </location>
</feature>
<evidence type="ECO:0000256" key="1">
    <source>
        <dbReference type="ARBA" id="ARBA00023015"/>
    </source>
</evidence>
<dbReference type="InterPro" id="IPR036271">
    <property type="entry name" value="Tet_transcr_reg_TetR-rel_C_sf"/>
</dbReference>
<evidence type="ECO:0000259" key="5">
    <source>
        <dbReference type="PROSITE" id="PS50977"/>
    </source>
</evidence>
<dbReference type="OrthoDB" id="270177at2"/>
<protein>
    <submittedName>
        <fullName evidence="6">TetR/AcrR family transcriptional regulator</fullName>
    </submittedName>
</protein>
<dbReference type="GO" id="GO:0003677">
    <property type="term" value="F:DNA binding"/>
    <property type="evidence" value="ECO:0007669"/>
    <property type="project" value="UniProtKB-UniRule"/>
</dbReference>
<evidence type="ECO:0000313" key="6">
    <source>
        <dbReference type="EMBL" id="AUX92220.1"/>
    </source>
</evidence>
<keyword evidence="3" id="KW-0804">Transcription</keyword>
<dbReference type="PANTHER" id="PTHR47506">
    <property type="entry name" value="TRANSCRIPTIONAL REGULATORY PROTEIN"/>
    <property type="match status" value="1"/>
</dbReference>
<dbReference type="EMBL" id="CP026377">
    <property type="protein sequence ID" value="AUX92220.1"/>
    <property type="molecule type" value="Genomic_DNA"/>
</dbReference>
<keyword evidence="7" id="KW-1185">Reference proteome</keyword>
<dbReference type="InterPro" id="IPR011075">
    <property type="entry name" value="TetR_C"/>
</dbReference>
<name>A0A1X1D6X3_9GAMM</name>
<reference evidence="6 7" key="1">
    <citation type="submission" date="2018-01" db="EMBL/GenBank/DDBJ databases">
        <title>Complete and assembled Genome of Pantoea gaviniae DSM22758T.</title>
        <authorList>
            <person name="Stevens M.J.A."/>
            <person name="Zurfluh K."/>
            <person name="Stephan R."/>
        </authorList>
    </citation>
    <scope>NUCLEOTIDE SEQUENCE [LARGE SCALE GENOMIC DNA]</scope>
    <source>
        <strain evidence="6 7">DSM 22758</strain>
    </source>
</reference>
<feature type="DNA-binding region" description="H-T-H motif" evidence="4">
    <location>
        <begin position="33"/>
        <end position="52"/>
    </location>
</feature>
<keyword evidence="1" id="KW-0805">Transcription regulation</keyword>
<dbReference type="Pfam" id="PF00440">
    <property type="entry name" value="TetR_N"/>
    <property type="match status" value="1"/>
</dbReference>
<organism evidence="6 7">
    <name type="scientific">Mixta gaviniae</name>
    <dbReference type="NCBI Taxonomy" id="665914"/>
    <lineage>
        <taxon>Bacteria</taxon>
        <taxon>Pseudomonadati</taxon>
        <taxon>Pseudomonadota</taxon>
        <taxon>Gammaproteobacteria</taxon>
        <taxon>Enterobacterales</taxon>
        <taxon>Erwiniaceae</taxon>
        <taxon>Mixta</taxon>
    </lineage>
</organism>
<gene>
    <name evidence="6" type="ORF">C2E15_03310</name>
</gene>
<keyword evidence="2 4" id="KW-0238">DNA-binding</keyword>
<proteinExistence type="predicted"/>
<dbReference type="SUPFAM" id="SSF46689">
    <property type="entry name" value="Homeodomain-like"/>
    <property type="match status" value="1"/>
</dbReference>
<dbReference type="Gene3D" id="1.10.357.10">
    <property type="entry name" value="Tetracycline Repressor, domain 2"/>
    <property type="match status" value="1"/>
</dbReference>
<evidence type="ECO:0000256" key="4">
    <source>
        <dbReference type="PROSITE-ProRule" id="PRU00335"/>
    </source>
</evidence>
<dbReference type="Gene3D" id="1.10.10.60">
    <property type="entry name" value="Homeodomain-like"/>
    <property type="match status" value="1"/>
</dbReference>
<dbReference type="InterPro" id="IPR001647">
    <property type="entry name" value="HTH_TetR"/>
</dbReference>
<dbReference type="PANTHER" id="PTHR47506:SF10">
    <property type="entry name" value="TRANSCRIPTIONAL REGULATORY PROTEIN"/>
    <property type="match status" value="1"/>
</dbReference>
<dbReference type="PROSITE" id="PS50977">
    <property type="entry name" value="HTH_TETR_2"/>
    <property type="match status" value="1"/>
</dbReference>
<dbReference type="InterPro" id="IPR009057">
    <property type="entry name" value="Homeodomain-like_sf"/>
</dbReference>
<accession>A0A1X1D6X3</accession>